<proteinExistence type="predicted"/>
<name>A0ABM9VFG4_9HYPH</name>
<organism evidence="2 3">
    <name type="scientific">Agrobacterium genomosp. 13 str. CFBP 6927</name>
    <dbReference type="NCBI Taxonomy" id="1183428"/>
    <lineage>
        <taxon>Bacteria</taxon>
        <taxon>Pseudomonadati</taxon>
        <taxon>Pseudomonadota</taxon>
        <taxon>Alphaproteobacteria</taxon>
        <taxon>Hyphomicrobiales</taxon>
        <taxon>Rhizobiaceae</taxon>
        <taxon>Rhizobium/Agrobacterium group</taxon>
        <taxon>Agrobacterium</taxon>
        <taxon>Agrobacterium tumefaciens complex</taxon>
    </lineage>
</organism>
<feature type="transmembrane region" description="Helical" evidence="1">
    <location>
        <begin position="20"/>
        <end position="43"/>
    </location>
</feature>
<dbReference type="EMBL" id="FBWH01000019">
    <property type="protein sequence ID" value="CUX28295.1"/>
    <property type="molecule type" value="Genomic_DNA"/>
</dbReference>
<keyword evidence="1" id="KW-0472">Membrane</keyword>
<evidence type="ECO:0000313" key="3">
    <source>
        <dbReference type="Proteomes" id="UP000191812"/>
    </source>
</evidence>
<comment type="caution">
    <text evidence="2">The sequence shown here is derived from an EMBL/GenBank/DDBJ whole genome shotgun (WGS) entry which is preliminary data.</text>
</comment>
<protein>
    <submittedName>
        <fullName evidence="2">Uncharacterized protein</fullName>
    </submittedName>
</protein>
<keyword evidence="3" id="KW-1185">Reference proteome</keyword>
<accession>A0ABM9VFG4</accession>
<keyword evidence="1" id="KW-1133">Transmembrane helix</keyword>
<evidence type="ECO:0000256" key="1">
    <source>
        <dbReference type="SAM" id="Phobius"/>
    </source>
</evidence>
<sequence>MRVSIFEFMRVFFGSWFTSYARIYSIYILGLFLDLFMLILCVLNITRVKNFHICVILYLKFSI</sequence>
<dbReference type="Proteomes" id="UP000191812">
    <property type="component" value="Unassembled WGS sequence"/>
</dbReference>
<evidence type="ECO:0000313" key="2">
    <source>
        <dbReference type="EMBL" id="CUX28295.1"/>
    </source>
</evidence>
<keyword evidence="1" id="KW-0812">Transmembrane</keyword>
<reference evidence="2 3" key="1">
    <citation type="submission" date="2016-01" db="EMBL/GenBank/DDBJ databases">
        <authorList>
            <person name="Regsiter A."/>
            <person name="william w."/>
        </authorList>
    </citation>
    <scope>NUCLEOTIDE SEQUENCE [LARGE SCALE GENOMIC DNA]</scope>
    <source>
        <strain evidence="2 3">CFBP 6927</strain>
    </source>
</reference>
<gene>
    <name evidence="2" type="ORF">AGR13a_Cc260071</name>
</gene>